<evidence type="ECO:0000256" key="6">
    <source>
        <dbReference type="ARBA" id="ARBA00037368"/>
    </source>
</evidence>
<dbReference type="InterPro" id="IPR011009">
    <property type="entry name" value="Kinase-like_dom_sf"/>
</dbReference>
<feature type="domain" description="Aminoglycoside phosphotransferase" evidence="10">
    <location>
        <begin position="79"/>
        <end position="284"/>
    </location>
</feature>
<geneLocation type="plasmid" evidence="12">
    <name>prsp8c3c</name>
</geneLocation>
<proteinExistence type="predicted"/>
<organism evidence="11 12">
    <name type="scientific">Rhizobium etli 8C-3</name>
    <dbReference type="NCBI Taxonomy" id="538025"/>
    <lineage>
        <taxon>Bacteria</taxon>
        <taxon>Pseudomonadati</taxon>
        <taxon>Pseudomonadota</taxon>
        <taxon>Alphaproteobacteria</taxon>
        <taxon>Hyphomicrobiales</taxon>
        <taxon>Rhizobiaceae</taxon>
        <taxon>Rhizobium/Agrobacterium group</taxon>
        <taxon>Rhizobium</taxon>
    </lineage>
</organism>
<comment type="subcellular location">
    <subcellularLocation>
        <location evidence="1">Cytoplasm</location>
    </subcellularLocation>
</comment>
<comment type="catalytic activity">
    <reaction evidence="5">
        <text>(5R)-5-hydroxy-L-lysine + GTP = (5R)-5-phosphooxy-L-lysine + GDP + H(+)</text>
        <dbReference type="Rhea" id="RHEA:19049"/>
        <dbReference type="ChEBI" id="CHEBI:15378"/>
        <dbReference type="ChEBI" id="CHEBI:37565"/>
        <dbReference type="ChEBI" id="CHEBI:57882"/>
        <dbReference type="ChEBI" id="CHEBI:58189"/>
        <dbReference type="ChEBI" id="CHEBI:58357"/>
        <dbReference type="EC" id="2.7.1.81"/>
    </reaction>
</comment>
<keyword evidence="2" id="KW-0963">Cytoplasm</keyword>
<dbReference type="GO" id="GO:0047992">
    <property type="term" value="F:hydroxylysine kinase activity"/>
    <property type="evidence" value="ECO:0007669"/>
    <property type="project" value="UniProtKB-EC"/>
</dbReference>
<dbReference type="RefSeq" id="WP_237358626.1">
    <property type="nucleotide sequence ID" value="NZ_CP017244.1"/>
</dbReference>
<sequence length="374" mass="40195">MSDHDDLVADQQRGRHNSSAAASSRHLPWAASSTEAYFRAAAAILSTPPDGLQPDMSATLLKRYYGLEGSIAVLSSEVERTAEVSLSDGRQLILKTSARREAIDSFRFQSAALAALQDSAGFAAPTVIRTSGGALMFEEEGISGYLQTRVEGVSLHKVTPAPDLLFRTGSALGRLDLALAQINAPAAHRPILWHIGCWSRLMELEEHLPSGSVAESVRTAMAEYMRFVEPQIQNLEWQVTHNDPSPFNTIVTSQGLGFIDFGDGCWSPRIQDLAIAASHVVADPTLPLGGAEHLIAGYAAIVPLSALEARLLVILMRARQSALILVNYWRSHLFPADAQYIKKNVARAERGLTILAPLSAASGEAAVLAAVSQP</sequence>
<evidence type="ECO:0000256" key="7">
    <source>
        <dbReference type="ARBA" id="ARBA00038873"/>
    </source>
</evidence>
<evidence type="ECO:0000313" key="11">
    <source>
        <dbReference type="EMBL" id="APO79724.1"/>
    </source>
</evidence>
<name>A0A1L5PHQ6_RHIET</name>
<evidence type="ECO:0000256" key="3">
    <source>
        <dbReference type="ARBA" id="ARBA00022679"/>
    </source>
</evidence>
<dbReference type="InterPro" id="IPR050249">
    <property type="entry name" value="Pseudomonas-type_ThrB"/>
</dbReference>
<evidence type="ECO:0000256" key="4">
    <source>
        <dbReference type="ARBA" id="ARBA00022777"/>
    </source>
</evidence>
<evidence type="ECO:0000313" key="12">
    <source>
        <dbReference type="Proteomes" id="UP000185109"/>
    </source>
</evidence>
<dbReference type="AlphaFoldDB" id="A0A1L5PHQ6"/>
<keyword evidence="3 11" id="KW-0808">Transferase</keyword>
<gene>
    <name evidence="11" type="ORF">AM571_PC01994</name>
</gene>
<evidence type="ECO:0000259" key="10">
    <source>
        <dbReference type="Pfam" id="PF01636"/>
    </source>
</evidence>
<dbReference type="Pfam" id="PF01636">
    <property type="entry name" value="APH"/>
    <property type="match status" value="1"/>
</dbReference>
<dbReference type="PANTHER" id="PTHR21064:SF1">
    <property type="entry name" value="HYDROXYLYSINE KINASE"/>
    <property type="match status" value="1"/>
</dbReference>
<feature type="region of interest" description="Disordered" evidence="9">
    <location>
        <begin position="1"/>
        <end position="25"/>
    </location>
</feature>
<dbReference type="SUPFAM" id="SSF56112">
    <property type="entry name" value="Protein kinase-like (PK-like)"/>
    <property type="match status" value="1"/>
</dbReference>
<comment type="function">
    <text evidence="6">Catalyzes the GTP-dependent phosphorylation of 5-hydroxy-L-lysine.</text>
</comment>
<dbReference type="PANTHER" id="PTHR21064">
    <property type="entry name" value="AMINOGLYCOSIDE PHOSPHOTRANSFERASE DOMAIN-CONTAINING PROTEIN-RELATED"/>
    <property type="match status" value="1"/>
</dbReference>
<dbReference type="InterPro" id="IPR002575">
    <property type="entry name" value="Aminoglycoside_PTrfase"/>
</dbReference>
<protein>
    <recommendedName>
        <fullName evidence="8">Hydroxylysine kinase</fullName>
        <ecNumber evidence="7">2.7.1.81</ecNumber>
    </recommendedName>
</protein>
<evidence type="ECO:0000256" key="5">
    <source>
        <dbReference type="ARBA" id="ARBA00036820"/>
    </source>
</evidence>
<evidence type="ECO:0000256" key="1">
    <source>
        <dbReference type="ARBA" id="ARBA00004496"/>
    </source>
</evidence>
<evidence type="ECO:0000256" key="8">
    <source>
        <dbReference type="ARBA" id="ARBA00040505"/>
    </source>
</evidence>
<dbReference type="Proteomes" id="UP000185109">
    <property type="component" value="Plasmid pRsp8C3c"/>
</dbReference>
<dbReference type="EC" id="2.7.1.81" evidence="7"/>
<keyword evidence="11" id="KW-0614">Plasmid</keyword>
<evidence type="ECO:0000256" key="9">
    <source>
        <dbReference type="SAM" id="MobiDB-lite"/>
    </source>
</evidence>
<reference evidence="11 12" key="1">
    <citation type="submission" date="2016-09" db="EMBL/GenBank/DDBJ databases">
        <title>The complete genome sequences of Rhizobium gallicum, symbiovars gallicum and phaseoli, symbionts associated to common bean (Phaseolus vulgaris).</title>
        <authorList>
            <person name="Bustos P."/>
            <person name="Santamaria R.I."/>
            <person name="Perez-Carrascal O.M."/>
            <person name="Juarez S."/>
            <person name="Lozano L."/>
            <person name="Martinez-Flores I."/>
            <person name="Martinez-Romero E."/>
            <person name="Cevallos M."/>
            <person name="Romero D."/>
            <person name="Davila G."/>
            <person name="Gonzalez V."/>
        </authorList>
    </citation>
    <scope>NUCLEOTIDE SEQUENCE [LARGE SCALE GENOMIC DNA]</scope>
    <source>
        <strain evidence="11 12">8C-3</strain>
        <plasmid evidence="12">Plasmid prsp8c3c</plasmid>
    </source>
</reference>
<dbReference type="GO" id="GO:0005737">
    <property type="term" value="C:cytoplasm"/>
    <property type="evidence" value="ECO:0007669"/>
    <property type="project" value="UniProtKB-SubCell"/>
</dbReference>
<accession>A0A1L5PHQ6</accession>
<evidence type="ECO:0000256" key="2">
    <source>
        <dbReference type="ARBA" id="ARBA00022490"/>
    </source>
</evidence>
<dbReference type="Gene3D" id="3.90.1200.10">
    <property type="match status" value="1"/>
</dbReference>
<keyword evidence="4" id="KW-0418">Kinase</keyword>
<dbReference type="EMBL" id="CP017244">
    <property type="protein sequence ID" value="APO79724.1"/>
    <property type="molecule type" value="Genomic_DNA"/>
</dbReference>